<dbReference type="AlphaFoldDB" id="A0A934I5B3"/>
<gene>
    <name evidence="2" type="ORF">JAV76_12655</name>
</gene>
<accession>A0A934I5B3</accession>
<proteinExistence type="predicted"/>
<organism evidence="2 3">
    <name type="scientific">Sanguibacter suaedae</name>
    <dbReference type="NCBI Taxonomy" id="2795737"/>
    <lineage>
        <taxon>Bacteria</taxon>
        <taxon>Bacillati</taxon>
        <taxon>Actinomycetota</taxon>
        <taxon>Actinomycetes</taxon>
        <taxon>Micrococcales</taxon>
        <taxon>Sanguibacteraceae</taxon>
        <taxon>Sanguibacter</taxon>
    </lineage>
</organism>
<dbReference type="Proteomes" id="UP000602087">
    <property type="component" value="Unassembled WGS sequence"/>
</dbReference>
<dbReference type="InterPro" id="IPR014487">
    <property type="entry name" value="DUF3151"/>
</dbReference>
<evidence type="ECO:0000256" key="1">
    <source>
        <dbReference type="SAM" id="MobiDB-lite"/>
    </source>
</evidence>
<dbReference type="Pfam" id="PF11349">
    <property type="entry name" value="DUF3151"/>
    <property type="match status" value="1"/>
</dbReference>
<reference evidence="2" key="1">
    <citation type="submission" date="2020-12" db="EMBL/GenBank/DDBJ databases">
        <title>Sanguibacter suaedae sp. nov., isolated from Suaeda aralocaspica.</title>
        <authorList>
            <person name="Ma Q."/>
        </authorList>
    </citation>
    <scope>NUCLEOTIDE SEQUENCE</scope>
    <source>
        <strain evidence="2">YZGR15</strain>
    </source>
</reference>
<evidence type="ECO:0000313" key="3">
    <source>
        <dbReference type="Proteomes" id="UP000602087"/>
    </source>
</evidence>
<dbReference type="PIRSF" id="PIRSF017349">
    <property type="entry name" value="UCP017349"/>
    <property type="match status" value="1"/>
</dbReference>
<dbReference type="EMBL" id="JAEINH010000011">
    <property type="protein sequence ID" value="MBI9115864.1"/>
    <property type="molecule type" value="Genomic_DNA"/>
</dbReference>
<feature type="region of interest" description="Disordered" evidence="1">
    <location>
        <begin position="1"/>
        <end position="26"/>
    </location>
</feature>
<dbReference type="RefSeq" id="WP_198734432.1">
    <property type="nucleotide sequence ID" value="NZ_JAEINH010000011.1"/>
</dbReference>
<feature type="compositionally biased region" description="Pro residues" evidence="1">
    <location>
        <begin position="1"/>
        <end position="10"/>
    </location>
</feature>
<name>A0A934I5B3_9MICO</name>
<sequence length="150" mass="15958">MSHVPHPAPRPSANLLPGPAPAMLAEDHPDMTARSEVAGGRAVADVARDHPASSYAWAVLAEDALDRGDDVTAYAFARTGYHRGLDFLRRAGWRGQGPVPAEHVPNQGFLRALLALAEAAELIGEVEEAERCVAFLVDSGTSADEVRALR</sequence>
<protein>
    <submittedName>
        <fullName evidence="2">DUF3151 domain-containing protein</fullName>
    </submittedName>
</protein>
<comment type="caution">
    <text evidence="2">The sequence shown here is derived from an EMBL/GenBank/DDBJ whole genome shotgun (WGS) entry which is preliminary data.</text>
</comment>
<keyword evidence="3" id="KW-1185">Reference proteome</keyword>
<evidence type="ECO:0000313" key="2">
    <source>
        <dbReference type="EMBL" id="MBI9115864.1"/>
    </source>
</evidence>